<gene>
    <name evidence="8" type="ORF">U0070_020023</name>
</gene>
<evidence type="ECO:0000256" key="5">
    <source>
        <dbReference type="ARBA" id="ARBA00023242"/>
    </source>
</evidence>
<evidence type="ECO:0000313" key="9">
    <source>
        <dbReference type="Proteomes" id="UP001488838"/>
    </source>
</evidence>
<evidence type="ECO:0000256" key="2">
    <source>
        <dbReference type="ARBA" id="ARBA00008320"/>
    </source>
</evidence>
<evidence type="ECO:0000256" key="1">
    <source>
        <dbReference type="ARBA" id="ARBA00004123"/>
    </source>
</evidence>
<organism evidence="8 9">
    <name type="scientific">Myodes glareolus</name>
    <name type="common">Bank vole</name>
    <name type="synonym">Clethrionomys glareolus</name>
    <dbReference type="NCBI Taxonomy" id="447135"/>
    <lineage>
        <taxon>Eukaryota</taxon>
        <taxon>Metazoa</taxon>
        <taxon>Chordata</taxon>
        <taxon>Craniata</taxon>
        <taxon>Vertebrata</taxon>
        <taxon>Euteleostomi</taxon>
        <taxon>Mammalia</taxon>
        <taxon>Eutheria</taxon>
        <taxon>Euarchontoglires</taxon>
        <taxon>Glires</taxon>
        <taxon>Rodentia</taxon>
        <taxon>Myomorpha</taxon>
        <taxon>Muroidea</taxon>
        <taxon>Cricetidae</taxon>
        <taxon>Arvicolinae</taxon>
        <taxon>Myodes</taxon>
    </lineage>
</organism>
<evidence type="ECO:0000256" key="3">
    <source>
        <dbReference type="ARBA" id="ARBA00021704"/>
    </source>
</evidence>
<reference evidence="8 9" key="1">
    <citation type="journal article" date="2023" name="bioRxiv">
        <title>Conserved and derived expression patterns and positive selection on dental genes reveal complex evolutionary context of ever-growing rodent molars.</title>
        <authorList>
            <person name="Calamari Z.T."/>
            <person name="Song A."/>
            <person name="Cohen E."/>
            <person name="Akter M."/>
            <person name="Roy R.D."/>
            <person name="Hallikas O."/>
            <person name="Christensen M.M."/>
            <person name="Li P."/>
            <person name="Marangoni P."/>
            <person name="Jernvall J."/>
            <person name="Klein O.D."/>
        </authorList>
    </citation>
    <scope>NUCLEOTIDE SEQUENCE [LARGE SCALE GENOMIC DNA]</scope>
    <source>
        <strain evidence="8">V071</strain>
    </source>
</reference>
<keyword evidence="4" id="KW-0819">tRNA processing</keyword>
<sequence>LAGLTSMEASAEQPSPHHLQPGEHCIRDDDFVMLKRKKVTFDKQWFYLDNAIGHSYGSTFEVCNGGCLQLKKKKEEPTSETKEAGIDNRNIVDDGKSQKHTQDDIKALKDKGIKGEEIVQQLIENSTTFSNKTEFAQDKYIKKKKKKYEAIVTILKTPTCIFSIMYYSREPGKINHKRYDTLAQMLKLGNIRAGNKMIVMETCSGMVLGVMMEQMGGFGS</sequence>
<protein>
    <recommendedName>
        <fullName evidence="3">tRNA (adenine(58)-N(1))-methyltransferase non-catalytic subunit TRM6</fullName>
    </recommendedName>
    <alternativeName>
        <fullName evidence="6">tRNA(m1A58)-methyltransferase subunit TRM6</fullName>
    </alternativeName>
</protein>
<evidence type="ECO:0000256" key="7">
    <source>
        <dbReference type="SAM" id="MobiDB-lite"/>
    </source>
</evidence>
<keyword evidence="9" id="KW-1185">Reference proteome</keyword>
<evidence type="ECO:0000256" key="6">
    <source>
        <dbReference type="ARBA" id="ARBA00032319"/>
    </source>
</evidence>
<comment type="caution">
    <text evidence="8">The sequence shown here is derived from an EMBL/GenBank/DDBJ whole genome shotgun (WGS) entry which is preliminary data.</text>
</comment>
<proteinExistence type="inferred from homology"/>
<dbReference type="Pfam" id="PF04189">
    <property type="entry name" value="Gcd10p"/>
    <property type="match status" value="1"/>
</dbReference>
<name>A0AAW0H7P9_MYOGA</name>
<dbReference type="AlphaFoldDB" id="A0AAW0H7P9"/>
<comment type="subcellular location">
    <subcellularLocation>
        <location evidence="1">Nucleus</location>
    </subcellularLocation>
</comment>
<dbReference type="GO" id="GO:0005634">
    <property type="term" value="C:nucleus"/>
    <property type="evidence" value="ECO:0007669"/>
    <property type="project" value="UniProtKB-SubCell"/>
</dbReference>
<feature type="non-terminal residue" evidence="8">
    <location>
        <position position="1"/>
    </location>
</feature>
<feature type="region of interest" description="Disordered" evidence="7">
    <location>
        <begin position="1"/>
        <end position="23"/>
    </location>
</feature>
<dbReference type="GO" id="GO:0031515">
    <property type="term" value="C:tRNA (m1A) methyltransferase complex"/>
    <property type="evidence" value="ECO:0007669"/>
    <property type="project" value="InterPro"/>
</dbReference>
<dbReference type="InterPro" id="IPR017423">
    <property type="entry name" value="TRM6"/>
</dbReference>
<feature type="non-terminal residue" evidence="8">
    <location>
        <position position="220"/>
    </location>
</feature>
<comment type="similarity">
    <text evidence="2">Belongs to the TRM6/GCD10 family.</text>
</comment>
<evidence type="ECO:0000256" key="4">
    <source>
        <dbReference type="ARBA" id="ARBA00022694"/>
    </source>
</evidence>
<dbReference type="PANTHER" id="PTHR12945">
    <property type="entry name" value="TRANSLATION INITIATION FACTOR EIF3-RELATED"/>
    <property type="match status" value="1"/>
</dbReference>
<dbReference type="Proteomes" id="UP001488838">
    <property type="component" value="Unassembled WGS sequence"/>
</dbReference>
<evidence type="ECO:0000313" key="8">
    <source>
        <dbReference type="EMBL" id="KAK7797731.1"/>
    </source>
</evidence>
<keyword evidence="5" id="KW-0539">Nucleus</keyword>
<dbReference type="EMBL" id="JBBHLL010000781">
    <property type="protein sequence ID" value="KAK7797731.1"/>
    <property type="molecule type" value="Genomic_DNA"/>
</dbReference>
<dbReference type="GO" id="GO:0030488">
    <property type="term" value="P:tRNA methylation"/>
    <property type="evidence" value="ECO:0007669"/>
    <property type="project" value="InterPro"/>
</dbReference>
<dbReference type="PANTHER" id="PTHR12945:SF0">
    <property type="entry name" value="TRNA (ADENINE(58)-N(1))-METHYLTRANSFERASE NON-CATALYTIC SUBUNIT TRM6"/>
    <property type="match status" value="1"/>
</dbReference>
<accession>A0AAW0H7P9</accession>